<keyword evidence="4" id="KW-1185">Reference proteome</keyword>
<protein>
    <recommendedName>
        <fullName evidence="2">PKD domain-containing protein</fullName>
    </recommendedName>
</protein>
<dbReference type="InterPro" id="IPR035986">
    <property type="entry name" value="PKD_dom_sf"/>
</dbReference>
<dbReference type="RefSeq" id="WP_345256389.1">
    <property type="nucleotide sequence ID" value="NZ_BAABGY010000008.1"/>
</dbReference>
<feature type="signal peptide" evidence="1">
    <location>
        <begin position="1"/>
        <end position="27"/>
    </location>
</feature>
<organism evidence="3 4">
    <name type="scientific">Flaviaesturariibacter amylovorans</name>
    <dbReference type="NCBI Taxonomy" id="1084520"/>
    <lineage>
        <taxon>Bacteria</taxon>
        <taxon>Pseudomonadati</taxon>
        <taxon>Bacteroidota</taxon>
        <taxon>Chitinophagia</taxon>
        <taxon>Chitinophagales</taxon>
        <taxon>Chitinophagaceae</taxon>
        <taxon>Flaviaestuariibacter</taxon>
    </lineage>
</organism>
<dbReference type="Gene3D" id="2.60.40.10">
    <property type="entry name" value="Immunoglobulins"/>
    <property type="match status" value="1"/>
</dbReference>
<gene>
    <name evidence="3" type="ORF">GCM10023184_28060</name>
</gene>
<evidence type="ECO:0000256" key="1">
    <source>
        <dbReference type="SAM" id="SignalP"/>
    </source>
</evidence>
<dbReference type="EMBL" id="BAABGY010000008">
    <property type="protein sequence ID" value="GAA4334222.1"/>
    <property type="molecule type" value="Genomic_DNA"/>
</dbReference>
<dbReference type="PROSITE" id="PS51257">
    <property type="entry name" value="PROKAR_LIPOPROTEIN"/>
    <property type="match status" value="1"/>
</dbReference>
<dbReference type="InterPro" id="IPR022409">
    <property type="entry name" value="PKD/Chitinase_dom"/>
</dbReference>
<feature type="domain" description="PKD" evidence="2">
    <location>
        <begin position="34"/>
        <end position="111"/>
    </location>
</feature>
<sequence length="232" mass="24788">MFFQKSHLAAPASFAALLFLFACSKKGSDNSPDPIASFTYSAIASNLHAPATLKFSNSSTNANDYYWTFGDGGTSGTREPQHRYAAAGTYTVRLAAGSGSKSHSAIQSITILPAHTAVKIIGLKVTSVQSQTSTFTGYFKITSAAGTTLWQSANTSINPASVPLSYNIAGPALNNLSATYNIELWKTGTFSDSKLYFTSFIPSLYNNGTEESDSYPTTFSGSNGLRFTVQWQ</sequence>
<dbReference type="SMART" id="SM00089">
    <property type="entry name" value="PKD"/>
    <property type="match status" value="1"/>
</dbReference>
<dbReference type="SUPFAM" id="SSF49299">
    <property type="entry name" value="PKD domain"/>
    <property type="match status" value="1"/>
</dbReference>
<evidence type="ECO:0000313" key="4">
    <source>
        <dbReference type="Proteomes" id="UP001501725"/>
    </source>
</evidence>
<dbReference type="Proteomes" id="UP001501725">
    <property type="component" value="Unassembled WGS sequence"/>
</dbReference>
<comment type="caution">
    <text evidence="3">The sequence shown here is derived from an EMBL/GenBank/DDBJ whole genome shotgun (WGS) entry which is preliminary data.</text>
</comment>
<keyword evidence="1" id="KW-0732">Signal</keyword>
<accession>A0ABP8H4D0</accession>
<reference evidence="4" key="1">
    <citation type="journal article" date="2019" name="Int. J. Syst. Evol. Microbiol.">
        <title>The Global Catalogue of Microorganisms (GCM) 10K type strain sequencing project: providing services to taxonomists for standard genome sequencing and annotation.</title>
        <authorList>
            <consortium name="The Broad Institute Genomics Platform"/>
            <consortium name="The Broad Institute Genome Sequencing Center for Infectious Disease"/>
            <person name="Wu L."/>
            <person name="Ma J."/>
        </authorList>
    </citation>
    <scope>NUCLEOTIDE SEQUENCE [LARGE SCALE GENOMIC DNA]</scope>
    <source>
        <strain evidence="4">JCM 17919</strain>
    </source>
</reference>
<evidence type="ECO:0000259" key="2">
    <source>
        <dbReference type="PROSITE" id="PS50093"/>
    </source>
</evidence>
<feature type="chain" id="PRO_5047165809" description="PKD domain-containing protein" evidence="1">
    <location>
        <begin position="28"/>
        <end position="232"/>
    </location>
</feature>
<evidence type="ECO:0000313" key="3">
    <source>
        <dbReference type="EMBL" id="GAA4334222.1"/>
    </source>
</evidence>
<dbReference type="Pfam" id="PF18911">
    <property type="entry name" value="PKD_4"/>
    <property type="match status" value="1"/>
</dbReference>
<dbReference type="InterPro" id="IPR000601">
    <property type="entry name" value="PKD_dom"/>
</dbReference>
<dbReference type="PROSITE" id="PS50093">
    <property type="entry name" value="PKD"/>
    <property type="match status" value="1"/>
</dbReference>
<proteinExistence type="predicted"/>
<name>A0ABP8H4D0_9BACT</name>
<dbReference type="CDD" id="cd00146">
    <property type="entry name" value="PKD"/>
    <property type="match status" value="1"/>
</dbReference>
<dbReference type="InterPro" id="IPR013783">
    <property type="entry name" value="Ig-like_fold"/>
</dbReference>